<sequence>MPFPRIFYYSRCSPLKSFISTVHPPIPLYKVRFFISFRSIEVRCLLRLADFYKAVFKPWIFTGSLVIACELCDVVIAKWKVPVLCTIRAITPS</sequence>
<keyword evidence="2" id="KW-1185">Reference proteome</keyword>
<protein>
    <submittedName>
        <fullName evidence="1">Uncharacterized protein</fullName>
    </submittedName>
</protein>
<gene>
    <name evidence="1" type="ORF">CMV_015255</name>
</gene>
<name>A0A8J4R9F1_9ROSI</name>
<organism evidence="1 2">
    <name type="scientific">Castanea mollissima</name>
    <name type="common">Chinese chestnut</name>
    <dbReference type="NCBI Taxonomy" id="60419"/>
    <lineage>
        <taxon>Eukaryota</taxon>
        <taxon>Viridiplantae</taxon>
        <taxon>Streptophyta</taxon>
        <taxon>Embryophyta</taxon>
        <taxon>Tracheophyta</taxon>
        <taxon>Spermatophyta</taxon>
        <taxon>Magnoliopsida</taxon>
        <taxon>eudicotyledons</taxon>
        <taxon>Gunneridae</taxon>
        <taxon>Pentapetalae</taxon>
        <taxon>rosids</taxon>
        <taxon>fabids</taxon>
        <taxon>Fagales</taxon>
        <taxon>Fagaceae</taxon>
        <taxon>Castanea</taxon>
    </lineage>
</organism>
<evidence type="ECO:0000313" key="2">
    <source>
        <dbReference type="Proteomes" id="UP000737018"/>
    </source>
</evidence>
<accession>A0A8J4R9F1</accession>
<dbReference type="OrthoDB" id="10425610at2759"/>
<evidence type="ECO:0000313" key="1">
    <source>
        <dbReference type="EMBL" id="KAF3959986.1"/>
    </source>
</evidence>
<comment type="caution">
    <text evidence="1">The sequence shown here is derived from an EMBL/GenBank/DDBJ whole genome shotgun (WGS) entry which is preliminary data.</text>
</comment>
<reference evidence="1" key="1">
    <citation type="submission" date="2020-03" db="EMBL/GenBank/DDBJ databases">
        <title>Castanea mollissima Vanexum genome sequencing.</title>
        <authorList>
            <person name="Staton M."/>
        </authorList>
    </citation>
    <scope>NUCLEOTIDE SEQUENCE</scope>
    <source>
        <tissue evidence="1">Leaf</tissue>
    </source>
</reference>
<dbReference type="AlphaFoldDB" id="A0A8J4R9F1"/>
<dbReference type="EMBL" id="JRKL02002200">
    <property type="protein sequence ID" value="KAF3959986.1"/>
    <property type="molecule type" value="Genomic_DNA"/>
</dbReference>
<proteinExistence type="predicted"/>
<dbReference type="Proteomes" id="UP000737018">
    <property type="component" value="Unassembled WGS sequence"/>
</dbReference>